<dbReference type="EMBL" id="QEFD01000234">
    <property type="protein sequence ID" value="PVU74092.1"/>
    <property type="molecule type" value="Genomic_DNA"/>
</dbReference>
<dbReference type="GO" id="GO:0016779">
    <property type="term" value="F:nucleotidyltransferase activity"/>
    <property type="evidence" value="ECO:0007669"/>
    <property type="project" value="UniProtKB-KW"/>
</dbReference>
<evidence type="ECO:0000313" key="5">
    <source>
        <dbReference type="EMBL" id="PVU74092.1"/>
    </source>
</evidence>
<protein>
    <submittedName>
        <fullName evidence="5">Nucleotidyltransferase</fullName>
    </submittedName>
</protein>
<evidence type="ECO:0000256" key="1">
    <source>
        <dbReference type="ARBA" id="ARBA00022679"/>
    </source>
</evidence>
<dbReference type="InterPro" id="IPR029044">
    <property type="entry name" value="Nucleotide-diphossugar_trans"/>
</dbReference>
<gene>
    <name evidence="5" type="ORF">DDW13_09010</name>
</gene>
<keyword evidence="2" id="KW-0548">Nucleotidyltransferase</keyword>
<dbReference type="Proteomes" id="UP000245638">
    <property type="component" value="Unassembled WGS sequence"/>
</dbReference>
<dbReference type="InterPro" id="IPR050065">
    <property type="entry name" value="GlmU-like"/>
</dbReference>
<dbReference type="PANTHER" id="PTHR43584">
    <property type="entry name" value="NUCLEOTIDYL TRANSFERASE"/>
    <property type="match status" value="1"/>
</dbReference>
<dbReference type="Gene3D" id="3.90.550.10">
    <property type="entry name" value="Spore Coat Polysaccharide Biosynthesis Protein SpsA, Chain A"/>
    <property type="match status" value="1"/>
</dbReference>
<evidence type="ECO:0000256" key="2">
    <source>
        <dbReference type="ARBA" id="ARBA00022695"/>
    </source>
</evidence>
<keyword evidence="1 5" id="KW-0808">Transferase</keyword>
<dbReference type="PANTHER" id="PTHR43584:SF8">
    <property type="entry name" value="N-ACETYLMURAMATE ALPHA-1-PHOSPHATE URIDYLYLTRANSFERASE"/>
    <property type="match status" value="1"/>
</dbReference>
<evidence type="ECO:0000259" key="3">
    <source>
        <dbReference type="Pfam" id="PF00483"/>
    </source>
</evidence>
<organism evidence="5 6">
    <name type="scientific">Acidianus hospitalis</name>
    <dbReference type="NCBI Taxonomy" id="563177"/>
    <lineage>
        <taxon>Archaea</taxon>
        <taxon>Thermoproteota</taxon>
        <taxon>Thermoprotei</taxon>
        <taxon>Sulfolobales</taxon>
        <taxon>Sulfolobaceae</taxon>
        <taxon>Acidianus</taxon>
    </lineage>
</organism>
<accession>A0A2T9X204</accession>
<feature type="domain" description="Nucleotidyl transferase" evidence="3">
    <location>
        <begin position="2"/>
        <end position="152"/>
    </location>
</feature>
<dbReference type="AlphaFoldDB" id="A0A2T9X204"/>
<evidence type="ECO:0000313" key="6">
    <source>
        <dbReference type="Proteomes" id="UP000245638"/>
    </source>
</evidence>
<comment type="caution">
    <text evidence="5">The sequence shown here is derived from an EMBL/GenBank/DDBJ whole genome shotgun (WGS) entry which is preliminary data.</text>
</comment>
<dbReference type="SUPFAM" id="SSF53448">
    <property type="entry name" value="Nucleotide-diphospho-sugar transferases"/>
    <property type="match status" value="1"/>
</dbReference>
<sequence length="355" mass="39067">MKAVVLAAGKGEGLRPYTEKEQKEAITILGKAVISHVLYGLKKAGIEEVVIVTNEHEKQIQDAINVDIPFETVRQKRPGITGAVLDGMDKIPDDEFLLAFGDIIAEPEFYMNLMNSYITGNSKAVFSLVPVSEGMQTYGLAKIVDNRIEIVNEGSTLALAGAYIIPKGDFTDILEYFKKISPFSRYFIWSGKWIDIGYPEDIINAIEVLLSDLNNSIISDKAEISKTAVIGKKVIIEDNAIVDDYSVVKGPAYIGKNAYIGNYSLIRDYSSIESEAKIGAYCEVAHSLVEPRAEIGSKSYLTYTIVGREAKIGASVITVSYPANPVRGRERKLGALISPNEEIYHGQIISPNYRK</sequence>
<dbReference type="InterPro" id="IPR005835">
    <property type="entry name" value="NTP_transferase_dom"/>
</dbReference>
<dbReference type="InterPro" id="IPR056729">
    <property type="entry name" value="GMPPB_C"/>
</dbReference>
<dbReference type="Pfam" id="PF00483">
    <property type="entry name" value="NTP_transferase"/>
    <property type="match status" value="1"/>
</dbReference>
<name>A0A2T9X204_9CREN</name>
<proteinExistence type="predicted"/>
<feature type="domain" description="Mannose-1-phosphate guanyltransferase C-terminal" evidence="4">
    <location>
        <begin position="249"/>
        <end position="316"/>
    </location>
</feature>
<evidence type="ECO:0000259" key="4">
    <source>
        <dbReference type="Pfam" id="PF25087"/>
    </source>
</evidence>
<dbReference type="Gene3D" id="2.160.10.10">
    <property type="entry name" value="Hexapeptide repeat proteins"/>
    <property type="match status" value="1"/>
</dbReference>
<reference evidence="5 6" key="1">
    <citation type="journal article" date="2015" name="Appl. Environ. Microbiol.">
        <title>Nanoarchaeota, Their Sulfolobales Host, and Nanoarchaeota Virus Distribution across Yellowstone National Park Hot Springs.</title>
        <authorList>
            <person name="Munson-McGee J.H."/>
            <person name="Field E.K."/>
            <person name="Bateson M."/>
            <person name="Rooney C."/>
            <person name="Stepanauskas R."/>
            <person name="Young M.J."/>
        </authorList>
    </citation>
    <scope>NUCLEOTIDE SEQUENCE [LARGE SCALE GENOMIC DNA]</scope>
    <source>
        <strain evidence="5">SCGC AC-742_N10</strain>
    </source>
</reference>
<dbReference type="Pfam" id="PF25087">
    <property type="entry name" value="GMPPB_C"/>
    <property type="match status" value="1"/>
</dbReference>